<reference evidence="8" key="1">
    <citation type="journal article" date="2015" name="Nature">
        <title>Complex archaea that bridge the gap between prokaryotes and eukaryotes.</title>
        <authorList>
            <person name="Spang A."/>
            <person name="Saw J.H."/>
            <person name="Jorgensen S.L."/>
            <person name="Zaremba-Niedzwiedzka K."/>
            <person name="Martijn J."/>
            <person name="Lind A.E."/>
            <person name="van Eijk R."/>
            <person name="Schleper C."/>
            <person name="Guy L."/>
            <person name="Ettema T.J."/>
        </authorList>
    </citation>
    <scope>NUCLEOTIDE SEQUENCE</scope>
</reference>
<keyword evidence="6" id="KW-0808">Transferase</keyword>
<protein>
    <recommendedName>
        <fullName evidence="3">protein-L-isoaspartate(D-aspartate) O-methyltransferase</fullName>
        <ecNumber evidence="3">2.1.1.77</ecNumber>
    </recommendedName>
</protein>
<proteinExistence type="inferred from homology"/>
<dbReference type="PROSITE" id="PS01279">
    <property type="entry name" value="PCMT"/>
    <property type="match status" value="1"/>
</dbReference>
<dbReference type="AlphaFoldDB" id="A0A0F9FCJ0"/>
<dbReference type="CDD" id="cd02440">
    <property type="entry name" value="AdoMet_MTases"/>
    <property type="match status" value="1"/>
</dbReference>
<evidence type="ECO:0000256" key="1">
    <source>
        <dbReference type="ARBA" id="ARBA00004496"/>
    </source>
</evidence>
<accession>A0A0F9FCJ0</accession>
<dbReference type="PANTHER" id="PTHR11579">
    <property type="entry name" value="PROTEIN-L-ISOASPARTATE O-METHYLTRANSFERASE"/>
    <property type="match status" value="1"/>
</dbReference>
<evidence type="ECO:0000256" key="7">
    <source>
        <dbReference type="ARBA" id="ARBA00022691"/>
    </source>
</evidence>
<dbReference type="SUPFAM" id="SSF53335">
    <property type="entry name" value="S-adenosyl-L-methionine-dependent methyltransferases"/>
    <property type="match status" value="1"/>
</dbReference>
<dbReference type="PANTHER" id="PTHR11579:SF0">
    <property type="entry name" value="PROTEIN-L-ISOASPARTATE(D-ASPARTATE) O-METHYLTRANSFERASE"/>
    <property type="match status" value="1"/>
</dbReference>
<keyword evidence="4" id="KW-0963">Cytoplasm</keyword>
<dbReference type="Pfam" id="PF01135">
    <property type="entry name" value="PCMT"/>
    <property type="match status" value="1"/>
</dbReference>
<dbReference type="EC" id="2.1.1.77" evidence="3"/>
<evidence type="ECO:0000256" key="5">
    <source>
        <dbReference type="ARBA" id="ARBA00022603"/>
    </source>
</evidence>
<name>A0A0F9FCJ0_9ZZZZ</name>
<comment type="similarity">
    <text evidence="2">Belongs to the methyltransferase superfamily. L-isoaspartyl/D-aspartyl protein methyltransferase family.</text>
</comment>
<evidence type="ECO:0000256" key="6">
    <source>
        <dbReference type="ARBA" id="ARBA00022679"/>
    </source>
</evidence>
<dbReference type="GO" id="GO:0005737">
    <property type="term" value="C:cytoplasm"/>
    <property type="evidence" value="ECO:0007669"/>
    <property type="project" value="UniProtKB-SubCell"/>
</dbReference>
<keyword evidence="5" id="KW-0489">Methyltransferase</keyword>
<dbReference type="InterPro" id="IPR000682">
    <property type="entry name" value="PCMT"/>
</dbReference>
<dbReference type="NCBIfam" id="TIGR00080">
    <property type="entry name" value="pimt"/>
    <property type="match status" value="1"/>
</dbReference>
<comment type="subcellular location">
    <subcellularLocation>
        <location evidence="1">Cytoplasm</location>
    </subcellularLocation>
</comment>
<dbReference type="Gene3D" id="3.40.50.150">
    <property type="entry name" value="Vaccinia Virus protein VP39"/>
    <property type="match status" value="1"/>
</dbReference>
<gene>
    <name evidence="8" type="ORF">LCGC14_1969810</name>
</gene>
<evidence type="ECO:0000313" key="8">
    <source>
        <dbReference type="EMBL" id="KKL83928.1"/>
    </source>
</evidence>
<evidence type="ECO:0000256" key="3">
    <source>
        <dbReference type="ARBA" id="ARBA00011890"/>
    </source>
</evidence>
<dbReference type="GO" id="GO:0004719">
    <property type="term" value="F:protein-L-isoaspartate (D-aspartate) O-methyltransferase activity"/>
    <property type="evidence" value="ECO:0007669"/>
    <property type="project" value="UniProtKB-EC"/>
</dbReference>
<dbReference type="NCBIfam" id="NF001453">
    <property type="entry name" value="PRK00312.1"/>
    <property type="match status" value="1"/>
</dbReference>
<feature type="non-terminal residue" evidence="8">
    <location>
        <position position="1"/>
    </location>
</feature>
<organism evidence="8">
    <name type="scientific">marine sediment metagenome</name>
    <dbReference type="NCBI Taxonomy" id="412755"/>
    <lineage>
        <taxon>unclassified sequences</taxon>
        <taxon>metagenomes</taxon>
        <taxon>ecological metagenomes</taxon>
    </lineage>
</organism>
<evidence type="ECO:0000256" key="2">
    <source>
        <dbReference type="ARBA" id="ARBA00005369"/>
    </source>
</evidence>
<dbReference type="EMBL" id="LAZR01021843">
    <property type="protein sequence ID" value="KKL83928.1"/>
    <property type="molecule type" value="Genomic_DNA"/>
</dbReference>
<dbReference type="InterPro" id="IPR029063">
    <property type="entry name" value="SAM-dependent_MTases_sf"/>
</dbReference>
<keyword evidence="7" id="KW-0949">S-adenosyl-L-methionine</keyword>
<evidence type="ECO:0000256" key="4">
    <source>
        <dbReference type="ARBA" id="ARBA00022490"/>
    </source>
</evidence>
<sequence length="183" mass="19676">VESSAYIDSPLSIGKGQTISAPHMNAMMCECLELKEGDKVLEVGTGSGYHAALCAEIVAPKGSKNPGHIYSIERHKELVESAIKSLVETGYDGIVTVIHGDGTLGYPEEAPYDKILVTAASPKKVPPPLRVQLKDEGILCIPAGSQNFGQRLYVVRKQGSDFKTKEITGVRFVPLIGKYGFES</sequence>
<comment type="caution">
    <text evidence="8">The sequence shown here is derived from an EMBL/GenBank/DDBJ whole genome shotgun (WGS) entry which is preliminary data.</text>
</comment>
<dbReference type="GO" id="GO:0032259">
    <property type="term" value="P:methylation"/>
    <property type="evidence" value="ECO:0007669"/>
    <property type="project" value="UniProtKB-KW"/>
</dbReference>